<evidence type="ECO:0000313" key="6">
    <source>
        <dbReference type="Proteomes" id="UP000008383"/>
    </source>
</evidence>
<feature type="compositionally biased region" description="Basic and acidic residues" evidence="3">
    <location>
        <begin position="156"/>
        <end position="170"/>
    </location>
</feature>
<gene>
    <name evidence="5" type="ORF">TRV_02420</name>
</gene>
<dbReference type="SUPFAM" id="SSF54928">
    <property type="entry name" value="RNA-binding domain, RBD"/>
    <property type="match status" value="1"/>
</dbReference>
<dbReference type="InterPro" id="IPR035979">
    <property type="entry name" value="RBD_domain_sf"/>
</dbReference>
<dbReference type="PROSITE" id="PS50102">
    <property type="entry name" value="RRM"/>
    <property type="match status" value="1"/>
</dbReference>
<name>D4D5P7_TRIVH</name>
<feature type="domain" description="RRM" evidence="4">
    <location>
        <begin position="33"/>
        <end position="111"/>
    </location>
</feature>
<evidence type="ECO:0000256" key="2">
    <source>
        <dbReference type="PROSITE-ProRule" id="PRU00176"/>
    </source>
</evidence>
<feature type="compositionally biased region" description="Basic and acidic residues" evidence="3">
    <location>
        <begin position="134"/>
        <end position="148"/>
    </location>
</feature>
<dbReference type="PANTHER" id="PTHR45880:SF1">
    <property type="entry name" value="RNA-BINDING MOTIF PROTEIN, X-LINKED 2"/>
    <property type="match status" value="1"/>
</dbReference>
<dbReference type="InterPro" id="IPR051847">
    <property type="entry name" value="RNA_proc/Spliceosome_comp"/>
</dbReference>
<dbReference type="CDD" id="cd12411">
    <property type="entry name" value="RRM_ist3_like"/>
    <property type="match status" value="1"/>
</dbReference>
<dbReference type="InterPro" id="IPR045844">
    <property type="entry name" value="RRM_Ist3-like"/>
</dbReference>
<dbReference type="GO" id="GO:0071011">
    <property type="term" value="C:precatalytic spliceosome"/>
    <property type="evidence" value="ECO:0007669"/>
    <property type="project" value="TreeGrafter"/>
</dbReference>
<dbReference type="Gene3D" id="3.30.70.330">
    <property type="match status" value="1"/>
</dbReference>
<dbReference type="InterPro" id="IPR000504">
    <property type="entry name" value="RRM_dom"/>
</dbReference>
<dbReference type="GO" id="GO:0000398">
    <property type="term" value="P:mRNA splicing, via spliceosome"/>
    <property type="evidence" value="ECO:0007669"/>
    <property type="project" value="InterPro"/>
</dbReference>
<dbReference type="GO" id="GO:0005686">
    <property type="term" value="C:U2 snRNP"/>
    <property type="evidence" value="ECO:0007669"/>
    <property type="project" value="TreeGrafter"/>
</dbReference>
<dbReference type="AlphaFoldDB" id="D4D5P7"/>
<organism evidence="5 6">
    <name type="scientific">Trichophyton verrucosum (strain HKI 0517)</name>
    <dbReference type="NCBI Taxonomy" id="663202"/>
    <lineage>
        <taxon>Eukaryota</taxon>
        <taxon>Fungi</taxon>
        <taxon>Dikarya</taxon>
        <taxon>Ascomycota</taxon>
        <taxon>Pezizomycotina</taxon>
        <taxon>Eurotiomycetes</taxon>
        <taxon>Eurotiomycetidae</taxon>
        <taxon>Onygenales</taxon>
        <taxon>Arthrodermataceae</taxon>
        <taxon>Trichophyton</taxon>
    </lineage>
</organism>
<feature type="compositionally biased region" description="Basic residues" evidence="3">
    <location>
        <begin position="266"/>
        <end position="277"/>
    </location>
</feature>
<dbReference type="OrthoDB" id="2573941at2759"/>
<accession>D4D5P7</accession>
<dbReference type="Proteomes" id="UP000008383">
    <property type="component" value="Unassembled WGS sequence"/>
</dbReference>
<feature type="compositionally biased region" description="Basic residues" evidence="3">
    <location>
        <begin position="246"/>
        <end position="256"/>
    </location>
</feature>
<evidence type="ECO:0000256" key="3">
    <source>
        <dbReference type="SAM" id="MobiDB-lite"/>
    </source>
</evidence>
<keyword evidence="6" id="KW-1185">Reference proteome</keyword>
<protein>
    <recommendedName>
        <fullName evidence="4">RRM domain-containing protein</fullName>
    </recommendedName>
</protein>
<dbReference type="RefSeq" id="XP_003023436.1">
    <property type="nucleotide sequence ID" value="XM_003023390.1"/>
</dbReference>
<feature type="region of interest" description="Disordered" evidence="3">
    <location>
        <begin position="120"/>
        <end position="170"/>
    </location>
</feature>
<keyword evidence="1 2" id="KW-0694">RNA-binding</keyword>
<dbReference type="EMBL" id="ACYE01000126">
    <property type="protein sequence ID" value="EFE42818.1"/>
    <property type="molecule type" value="Genomic_DNA"/>
</dbReference>
<evidence type="ECO:0000313" key="5">
    <source>
        <dbReference type="EMBL" id="EFE42818.1"/>
    </source>
</evidence>
<dbReference type="HOGENOM" id="CLU_045495_2_1_1"/>
<proteinExistence type="predicted"/>
<dbReference type="Pfam" id="PF00076">
    <property type="entry name" value="RRM_1"/>
    <property type="match status" value="1"/>
</dbReference>
<feature type="compositionally biased region" description="Basic residues" evidence="3">
    <location>
        <begin position="228"/>
        <end position="238"/>
    </location>
</feature>
<evidence type="ECO:0000256" key="1">
    <source>
        <dbReference type="ARBA" id="ARBA00022884"/>
    </source>
</evidence>
<sequence length="277" mass="33006">MNAIRQIEALNKKELENAVPPEASWHADYRDTAYIYIGGLPFDISEGDILTIFSQYGNPVHLNLVRDKETGKSRGFAFLKYEDQRSTDLAVDNLGGATVLGRVLRVDHVRYKRRDDEGTEDNLVNVDENGEVMESDRDAEKEKETEKSSRRRSRRHESEERRPSRPLLKEEVELQQLMDEHDDEDPMKEYLIKEKKEEVENALALVKAKSRSSRQDRDRDRSRDGHRTSRRHRHHRRRRSEERSRSRERRSPHRSRRDGSRERSSERRHRRERRDRS</sequence>
<dbReference type="SMART" id="SM00360">
    <property type="entry name" value="RRM"/>
    <property type="match status" value="1"/>
</dbReference>
<comment type="caution">
    <text evidence="5">The sequence shown here is derived from an EMBL/GenBank/DDBJ whole genome shotgun (WGS) entry which is preliminary data.</text>
</comment>
<feature type="compositionally biased region" description="Basic and acidic residues" evidence="3">
    <location>
        <begin position="213"/>
        <end position="227"/>
    </location>
</feature>
<dbReference type="GO" id="GO:0003723">
    <property type="term" value="F:RNA binding"/>
    <property type="evidence" value="ECO:0007669"/>
    <property type="project" value="UniProtKB-UniRule"/>
</dbReference>
<dbReference type="PANTHER" id="PTHR45880">
    <property type="entry name" value="RNA-BINDING MOTIF PROTEIN, X-LINKED 2"/>
    <property type="match status" value="1"/>
</dbReference>
<reference evidence="6" key="1">
    <citation type="journal article" date="2011" name="Genome Biol.">
        <title>Comparative and functional genomics provide insights into the pathogenicity of dermatophytic fungi.</title>
        <authorList>
            <person name="Burmester A."/>
            <person name="Shelest E."/>
            <person name="Gloeckner G."/>
            <person name="Heddergott C."/>
            <person name="Schindler S."/>
            <person name="Staib P."/>
            <person name="Heidel A."/>
            <person name="Felder M."/>
            <person name="Petzold A."/>
            <person name="Szafranski K."/>
            <person name="Feuermann M."/>
            <person name="Pedruzzi I."/>
            <person name="Priebe S."/>
            <person name="Groth M."/>
            <person name="Winkler R."/>
            <person name="Li W."/>
            <person name="Kniemeyer O."/>
            <person name="Schroeckh V."/>
            <person name="Hertweck C."/>
            <person name="Hube B."/>
            <person name="White T.C."/>
            <person name="Platzer M."/>
            <person name="Guthke R."/>
            <person name="Heitman J."/>
            <person name="Woestemeyer J."/>
            <person name="Zipfel P.F."/>
            <person name="Monod M."/>
            <person name="Brakhage A.A."/>
        </authorList>
    </citation>
    <scope>NUCLEOTIDE SEQUENCE [LARGE SCALE GENOMIC DNA]</scope>
    <source>
        <strain evidence="6">HKI 0517</strain>
    </source>
</reference>
<dbReference type="GO" id="GO:0071013">
    <property type="term" value="C:catalytic step 2 spliceosome"/>
    <property type="evidence" value="ECO:0007669"/>
    <property type="project" value="TreeGrafter"/>
</dbReference>
<evidence type="ECO:0000259" key="4">
    <source>
        <dbReference type="PROSITE" id="PS50102"/>
    </source>
</evidence>
<dbReference type="InterPro" id="IPR012677">
    <property type="entry name" value="Nucleotide-bd_a/b_plait_sf"/>
</dbReference>
<dbReference type="KEGG" id="tve:TRV_02420"/>
<dbReference type="GeneID" id="9583456"/>
<feature type="region of interest" description="Disordered" evidence="3">
    <location>
        <begin position="202"/>
        <end position="277"/>
    </location>
</feature>